<evidence type="ECO:0000313" key="2">
    <source>
        <dbReference type="EMBL" id="GIY70992.1"/>
    </source>
</evidence>
<keyword evidence="1" id="KW-0812">Transmembrane</keyword>
<comment type="caution">
    <text evidence="2">The sequence shown here is derived from an EMBL/GenBank/DDBJ whole genome shotgun (WGS) entry which is preliminary data.</text>
</comment>
<evidence type="ECO:0000256" key="1">
    <source>
        <dbReference type="SAM" id="Phobius"/>
    </source>
</evidence>
<dbReference type="Proteomes" id="UP001054945">
    <property type="component" value="Unassembled WGS sequence"/>
</dbReference>
<name>A0AAV4VL92_CAEEX</name>
<keyword evidence="3" id="KW-1185">Reference proteome</keyword>
<dbReference type="AlphaFoldDB" id="A0AAV4VL92"/>
<gene>
    <name evidence="2" type="ORF">CEXT_45431</name>
</gene>
<keyword evidence="1" id="KW-0472">Membrane</keyword>
<accession>A0AAV4VL92</accession>
<dbReference type="EMBL" id="BPLR01014739">
    <property type="protein sequence ID" value="GIY70992.1"/>
    <property type="molecule type" value="Genomic_DNA"/>
</dbReference>
<protein>
    <submittedName>
        <fullName evidence="2">Uncharacterized protein</fullName>
    </submittedName>
</protein>
<organism evidence="2 3">
    <name type="scientific">Caerostris extrusa</name>
    <name type="common">Bark spider</name>
    <name type="synonym">Caerostris bankana</name>
    <dbReference type="NCBI Taxonomy" id="172846"/>
    <lineage>
        <taxon>Eukaryota</taxon>
        <taxon>Metazoa</taxon>
        <taxon>Ecdysozoa</taxon>
        <taxon>Arthropoda</taxon>
        <taxon>Chelicerata</taxon>
        <taxon>Arachnida</taxon>
        <taxon>Araneae</taxon>
        <taxon>Araneomorphae</taxon>
        <taxon>Entelegynae</taxon>
        <taxon>Araneoidea</taxon>
        <taxon>Araneidae</taxon>
        <taxon>Caerostris</taxon>
    </lineage>
</organism>
<evidence type="ECO:0000313" key="3">
    <source>
        <dbReference type="Proteomes" id="UP001054945"/>
    </source>
</evidence>
<sequence>MPFIWRKWDYLLLSVLEFWAGLGILHSIFSFFLDLRGYLFKPSVILKDWSALSSRDASQPSLVLEEIISSVPQTEPPSSDVVHQSFLQPTLLKKSMLRVKGRLVTLSVTVGRFFYVT</sequence>
<feature type="transmembrane region" description="Helical" evidence="1">
    <location>
        <begin position="12"/>
        <end position="33"/>
    </location>
</feature>
<keyword evidence="1" id="KW-1133">Transmembrane helix</keyword>
<reference evidence="2 3" key="1">
    <citation type="submission" date="2021-06" db="EMBL/GenBank/DDBJ databases">
        <title>Caerostris extrusa draft genome.</title>
        <authorList>
            <person name="Kono N."/>
            <person name="Arakawa K."/>
        </authorList>
    </citation>
    <scope>NUCLEOTIDE SEQUENCE [LARGE SCALE GENOMIC DNA]</scope>
</reference>
<proteinExistence type="predicted"/>